<reference evidence="2" key="1">
    <citation type="journal article" date="2020" name="Stud. Mycol.">
        <title>101 Dothideomycetes genomes: a test case for predicting lifestyles and emergence of pathogens.</title>
        <authorList>
            <person name="Haridas S."/>
            <person name="Albert R."/>
            <person name="Binder M."/>
            <person name="Bloem J."/>
            <person name="Labutti K."/>
            <person name="Salamov A."/>
            <person name="Andreopoulos B."/>
            <person name="Baker S."/>
            <person name="Barry K."/>
            <person name="Bills G."/>
            <person name="Bluhm B."/>
            <person name="Cannon C."/>
            <person name="Castanera R."/>
            <person name="Culley D."/>
            <person name="Daum C."/>
            <person name="Ezra D."/>
            <person name="Gonzalez J."/>
            <person name="Henrissat B."/>
            <person name="Kuo A."/>
            <person name="Liang C."/>
            <person name="Lipzen A."/>
            <person name="Lutzoni F."/>
            <person name="Magnuson J."/>
            <person name="Mondo S."/>
            <person name="Nolan M."/>
            <person name="Ohm R."/>
            <person name="Pangilinan J."/>
            <person name="Park H.-J."/>
            <person name="Ramirez L."/>
            <person name="Alfaro M."/>
            <person name="Sun H."/>
            <person name="Tritt A."/>
            <person name="Yoshinaga Y."/>
            <person name="Zwiers L.-H."/>
            <person name="Turgeon B."/>
            <person name="Goodwin S."/>
            <person name="Spatafora J."/>
            <person name="Crous P."/>
            <person name="Grigoriev I."/>
        </authorList>
    </citation>
    <scope>NUCLEOTIDE SEQUENCE</scope>
    <source>
        <strain evidence="2">CBS 121739</strain>
    </source>
</reference>
<name>A0A6A6WEY9_9PEZI</name>
<dbReference type="RefSeq" id="XP_033603045.1">
    <property type="nucleotide sequence ID" value="XM_033740518.1"/>
</dbReference>
<dbReference type="AlphaFoldDB" id="A0A6A6WEY9"/>
<feature type="compositionally biased region" description="Basic and acidic residues" evidence="1">
    <location>
        <begin position="16"/>
        <end position="26"/>
    </location>
</feature>
<gene>
    <name evidence="2" type="ORF">EJ05DRAFT_290163</name>
</gene>
<feature type="compositionally biased region" description="Polar residues" evidence="1">
    <location>
        <begin position="81"/>
        <end position="104"/>
    </location>
</feature>
<sequence length="281" mass="32132">MYDHEEVPSHSRKRKATADVYDRGSSTDEDAAPSPTRRSNAEFRRTLPKPDSNRRSAGTLFLENEDLELDEGLEDDENSQDGDFTTAGTSDHSSSPMPNSPQNRSINLAVREPYLEAPVHLSRAHHLKRNPPKVTPKIHYSKRSMPEHDPENHEILRLRTIEKLQWSEIARLLNADRAAAGIPGLLTDAAVYGRFVRNGPRIAALEGKELDPKDYMHIRHKKLTRQEPEKFAQWTPAHDEALVHSLFQAEDELWKRVAELLEDKTGMPFDAQDCFKRYQLI</sequence>
<evidence type="ECO:0000313" key="2">
    <source>
        <dbReference type="EMBL" id="KAF2760594.1"/>
    </source>
</evidence>
<feature type="compositionally biased region" description="Acidic residues" evidence="1">
    <location>
        <begin position="63"/>
        <end position="80"/>
    </location>
</feature>
<feature type="region of interest" description="Disordered" evidence="1">
    <location>
        <begin position="124"/>
        <end position="149"/>
    </location>
</feature>
<dbReference type="EMBL" id="ML996568">
    <property type="protein sequence ID" value="KAF2760594.1"/>
    <property type="molecule type" value="Genomic_DNA"/>
</dbReference>
<organism evidence="2 3">
    <name type="scientific">Pseudovirgaria hyperparasitica</name>
    <dbReference type="NCBI Taxonomy" id="470096"/>
    <lineage>
        <taxon>Eukaryota</taxon>
        <taxon>Fungi</taxon>
        <taxon>Dikarya</taxon>
        <taxon>Ascomycota</taxon>
        <taxon>Pezizomycotina</taxon>
        <taxon>Dothideomycetes</taxon>
        <taxon>Dothideomycetes incertae sedis</taxon>
        <taxon>Acrospermales</taxon>
        <taxon>Acrospermaceae</taxon>
        <taxon>Pseudovirgaria</taxon>
    </lineage>
</organism>
<proteinExistence type="predicted"/>
<feature type="region of interest" description="Disordered" evidence="1">
    <location>
        <begin position="1"/>
        <end position="104"/>
    </location>
</feature>
<keyword evidence="3" id="KW-1185">Reference proteome</keyword>
<protein>
    <recommendedName>
        <fullName evidence="4">Myb-like domain-containing protein</fullName>
    </recommendedName>
</protein>
<accession>A0A6A6WEY9</accession>
<dbReference type="GeneID" id="54481572"/>
<evidence type="ECO:0000256" key="1">
    <source>
        <dbReference type="SAM" id="MobiDB-lite"/>
    </source>
</evidence>
<dbReference type="Proteomes" id="UP000799437">
    <property type="component" value="Unassembled WGS sequence"/>
</dbReference>
<dbReference type="OrthoDB" id="3438274at2759"/>
<evidence type="ECO:0008006" key="4">
    <source>
        <dbReference type="Google" id="ProtNLM"/>
    </source>
</evidence>
<evidence type="ECO:0000313" key="3">
    <source>
        <dbReference type="Proteomes" id="UP000799437"/>
    </source>
</evidence>